<name>A0A0D2R0A4_GOSRA</name>
<dbReference type="Proteomes" id="UP000032304">
    <property type="component" value="Chromosome 4"/>
</dbReference>
<reference evidence="1 2" key="1">
    <citation type="journal article" date="2012" name="Nature">
        <title>Repeated polyploidization of Gossypium genomes and the evolution of spinnable cotton fibres.</title>
        <authorList>
            <person name="Paterson A.H."/>
            <person name="Wendel J.F."/>
            <person name="Gundlach H."/>
            <person name="Guo H."/>
            <person name="Jenkins J."/>
            <person name="Jin D."/>
            <person name="Llewellyn D."/>
            <person name="Showmaker K.C."/>
            <person name="Shu S."/>
            <person name="Udall J."/>
            <person name="Yoo M.J."/>
            <person name="Byers R."/>
            <person name="Chen W."/>
            <person name="Doron-Faigenboim A."/>
            <person name="Duke M.V."/>
            <person name="Gong L."/>
            <person name="Grimwood J."/>
            <person name="Grover C."/>
            <person name="Grupp K."/>
            <person name="Hu G."/>
            <person name="Lee T.H."/>
            <person name="Li J."/>
            <person name="Lin L."/>
            <person name="Liu T."/>
            <person name="Marler B.S."/>
            <person name="Page J.T."/>
            <person name="Roberts A.W."/>
            <person name="Romanel E."/>
            <person name="Sanders W.S."/>
            <person name="Szadkowski E."/>
            <person name="Tan X."/>
            <person name="Tang H."/>
            <person name="Xu C."/>
            <person name="Wang J."/>
            <person name="Wang Z."/>
            <person name="Zhang D."/>
            <person name="Zhang L."/>
            <person name="Ashrafi H."/>
            <person name="Bedon F."/>
            <person name="Bowers J.E."/>
            <person name="Brubaker C.L."/>
            <person name="Chee P.W."/>
            <person name="Das S."/>
            <person name="Gingle A.R."/>
            <person name="Haigler C.H."/>
            <person name="Harker D."/>
            <person name="Hoffmann L.V."/>
            <person name="Hovav R."/>
            <person name="Jones D.C."/>
            <person name="Lemke C."/>
            <person name="Mansoor S."/>
            <person name="ur Rahman M."/>
            <person name="Rainville L.N."/>
            <person name="Rambani A."/>
            <person name="Reddy U.K."/>
            <person name="Rong J.K."/>
            <person name="Saranga Y."/>
            <person name="Scheffler B.E."/>
            <person name="Scheffler J.A."/>
            <person name="Stelly D.M."/>
            <person name="Triplett B.A."/>
            <person name="Van Deynze A."/>
            <person name="Vaslin M.F."/>
            <person name="Waghmare V.N."/>
            <person name="Walford S.A."/>
            <person name="Wright R.J."/>
            <person name="Zaki E.A."/>
            <person name="Zhang T."/>
            <person name="Dennis E.S."/>
            <person name="Mayer K.F."/>
            <person name="Peterson D.G."/>
            <person name="Rokhsar D.S."/>
            <person name="Wang X."/>
            <person name="Schmutz J."/>
        </authorList>
    </citation>
    <scope>NUCLEOTIDE SEQUENCE [LARGE SCALE GENOMIC DNA]</scope>
</reference>
<accession>A0A0D2R0A4</accession>
<dbReference type="PANTHER" id="PTHR35021">
    <property type="match status" value="1"/>
</dbReference>
<evidence type="ECO:0000313" key="2">
    <source>
        <dbReference type="Proteomes" id="UP000032304"/>
    </source>
</evidence>
<dbReference type="Gramene" id="KJB25394">
    <property type="protein sequence ID" value="KJB25394"/>
    <property type="gene ID" value="B456_004G189500"/>
</dbReference>
<sequence length="218" mass="25423">MSSTSTCDENGEKFDDTQVILLQEWDDKTKRQLQYSDFNWLPEELNKVEHGCFPSILDPIIQKIKDTRRDIIENSKLGNCAAYPTLVMFYATIKEMNEVKEVKDFDISRLRIWRNAICDALQINMEVQFAKQHLINIAYAYFASKKVDPEIYAEKEQLQEKLGQISTKIQLYKECQSKAKIFSDKPLNTGLFGEHRPEMQQETSYSAAVAQHEDQHWS</sequence>
<proteinExistence type="predicted"/>
<dbReference type="EMBL" id="CM001743">
    <property type="protein sequence ID" value="KJB25394.1"/>
    <property type="molecule type" value="Genomic_DNA"/>
</dbReference>
<dbReference type="PANTHER" id="PTHR35021:SF8">
    <property type="entry name" value="FIBER PROTEIN FB17"/>
    <property type="match status" value="1"/>
</dbReference>
<keyword evidence="2" id="KW-1185">Reference proteome</keyword>
<gene>
    <name evidence="1" type="ORF">B456_004G189500</name>
</gene>
<evidence type="ECO:0000313" key="1">
    <source>
        <dbReference type="EMBL" id="KJB25394.1"/>
    </source>
</evidence>
<dbReference type="AlphaFoldDB" id="A0A0D2R0A4"/>
<protein>
    <submittedName>
        <fullName evidence="1">Uncharacterized protein</fullName>
    </submittedName>
</protein>
<organism evidence="1 2">
    <name type="scientific">Gossypium raimondii</name>
    <name type="common">Peruvian cotton</name>
    <name type="synonym">Gossypium klotzschianum subsp. raimondii</name>
    <dbReference type="NCBI Taxonomy" id="29730"/>
    <lineage>
        <taxon>Eukaryota</taxon>
        <taxon>Viridiplantae</taxon>
        <taxon>Streptophyta</taxon>
        <taxon>Embryophyta</taxon>
        <taxon>Tracheophyta</taxon>
        <taxon>Spermatophyta</taxon>
        <taxon>Magnoliopsida</taxon>
        <taxon>eudicotyledons</taxon>
        <taxon>Gunneridae</taxon>
        <taxon>Pentapetalae</taxon>
        <taxon>rosids</taxon>
        <taxon>malvids</taxon>
        <taxon>Malvales</taxon>
        <taxon>Malvaceae</taxon>
        <taxon>Malvoideae</taxon>
        <taxon>Gossypium</taxon>
    </lineage>
</organism>